<reference evidence="1 2" key="1">
    <citation type="submission" date="2016-08" db="EMBL/GenBank/DDBJ databases">
        <authorList>
            <person name="Seilhamer J.J."/>
        </authorList>
    </citation>
    <scope>NUCLEOTIDE SEQUENCE [LARGE SCALE GENOMIC DNA]</scope>
    <source>
        <strain evidence="1 2">DX4</strain>
    </source>
</reference>
<gene>
    <name evidence="1" type="ORF">BFS30_11265</name>
</gene>
<accession>A0A1D7QG74</accession>
<dbReference type="EMBL" id="CP017141">
    <property type="protein sequence ID" value="AOM77698.1"/>
    <property type="molecule type" value="Genomic_DNA"/>
</dbReference>
<sequence length="216" mass="24262">MSFEEEKLTEESFVYLNRQITPNGKFYIYDYSIWGPMAWSLETRGTVLLGKDKPFDPGAAEVIDGSVAKWISYDSLLVYSYKKGAKAKDTLPLNVSYKKYDGLIIKTETYAPGGGGAGYLSCDSVEFGKLYIRLHGVNQPKKTVTYPLGPISVTIINGLVEKIHVERFSKYNEYVSDPLATGLEADNYTYTLTKPINAKLFDRPGIYIDVKSKLFK</sequence>
<dbReference type="KEGG" id="psty:BFS30_11265"/>
<name>A0A1D7QG74_9SPHI</name>
<evidence type="ECO:0000313" key="1">
    <source>
        <dbReference type="EMBL" id="AOM77698.1"/>
    </source>
</evidence>
<dbReference type="Proteomes" id="UP000094313">
    <property type="component" value="Chromosome"/>
</dbReference>
<proteinExistence type="predicted"/>
<organism evidence="1 2">
    <name type="scientific">Pedobacter steynii</name>
    <dbReference type="NCBI Taxonomy" id="430522"/>
    <lineage>
        <taxon>Bacteria</taxon>
        <taxon>Pseudomonadati</taxon>
        <taxon>Bacteroidota</taxon>
        <taxon>Sphingobacteriia</taxon>
        <taxon>Sphingobacteriales</taxon>
        <taxon>Sphingobacteriaceae</taxon>
        <taxon>Pedobacter</taxon>
    </lineage>
</organism>
<keyword evidence="2" id="KW-1185">Reference proteome</keyword>
<dbReference type="AlphaFoldDB" id="A0A1D7QG74"/>
<protein>
    <submittedName>
        <fullName evidence="1">Uncharacterized protein</fullName>
    </submittedName>
</protein>
<evidence type="ECO:0000313" key="2">
    <source>
        <dbReference type="Proteomes" id="UP000094313"/>
    </source>
</evidence>